<evidence type="ECO:0000313" key="2">
    <source>
        <dbReference type="Proteomes" id="UP000789920"/>
    </source>
</evidence>
<feature type="non-terminal residue" evidence="1">
    <location>
        <position position="1"/>
    </location>
</feature>
<comment type="caution">
    <text evidence="1">The sequence shown here is derived from an EMBL/GenBank/DDBJ whole genome shotgun (WGS) entry which is preliminary data.</text>
</comment>
<accession>A0ACA9RVH8</accession>
<dbReference type="Proteomes" id="UP000789920">
    <property type="component" value="Unassembled WGS sequence"/>
</dbReference>
<protein>
    <submittedName>
        <fullName evidence="1">36_t:CDS:1</fullName>
    </submittedName>
</protein>
<reference evidence="1" key="1">
    <citation type="submission" date="2021-06" db="EMBL/GenBank/DDBJ databases">
        <authorList>
            <person name="Kallberg Y."/>
            <person name="Tangrot J."/>
            <person name="Rosling A."/>
        </authorList>
    </citation>
    <scope>NUCLEOTIDE SEQUENCE</scope>
    <source>
        <strain evidence="1">MA461A</strain>
    </source>
</reference>
<dbReference type="EMBL" id="CAJVQC010072942">
    <property type="protein sequence ID" value="CAG8811887.1"/>
    <property type="molecule type" value="Genomic_DNA"/>
</dbReference>
<gene>
    <name evidence="1" type="ORF">RPERSI_LOCUS23410</name>
</gene>
<organism evidence="1 2">
    <name type="scientific">Racocetra persica</name>
    <dbReference type="NCBI Taxonomy" id="160502"/>
    <lineage>
        <taxon>Eukaryota</taxon>
        <taxon>Fungi</taxon>
        <taxon>Fungi incertae sedis</taxon>
        <taxon>Mucoromycota</taxon>
        <taxon>Glomeromycotina</taxon>
        <taxon>Glomeromycetes</taxon>
        <taxon>Diversisporales</taxon>
        <taxon>Gigasporaceae</taxon>
        <taxon>Racocetra</taxon>
    </lineage>
</organism>
<proteinExistence type="predicted"/>
<keyword evidence="2" id="KW-1185">Reference proteome</keyword>
<evidence type="ECO:0000313" key="1">
    <source>
        <dbReference type="EMBL" id="CAG8811887.1"/>
    </source>
</evidence>
<name>A0ACA9RVH8_9GLOM</name>
<sequence>EVLTDQQIITIVQNEDNIIEDNQEDSDKKLLKISVQEAYNSLKTWLSFFEQQESLTLI</sequence>